<proteinExistence type="predicted"/>
<keyword evidence="1" id="KW-1133">Transmembrane helix</keyword>
<evidence type="ECO:0000313" key="2">
    <source>
        <dbReference type="EMBL" id="CAB4620553.1"/>
    </source>
</evidence>
<sequence length="74" mass="8173">MSRSGTTDSGPITREHLESRFRSIQGEVEEVESEATNFAGLAVVVIAVTLVVVAFSLGSRRGRRRRTVVEIRRS</sequence>
<organism evidence="2">
    <name type="scientific">freshwater metagenome</name>
    <dbReference type="NCBI Taxonomy" id="449393"/>
    <lineage>
        <taxon>unclassified sequences</taxon>
        <taxon>metagenomes</taxon>
        <taxon>ecological metagenomes</taxon>
    </lineage>
</organism>
<gene>
    <name evidence="2" type="ORF">UFOPK1835_01748</name>
</gene>
<dbReference type="AlphaFoldDB" id="A0A6J6I7N7"/>
<name>A0A6J6I7N7_9ZZZZ</name>
<keyword evidence="1" id="KW-0812">Transmembrane</keyword>
<accession>A0A6J6I7N7</accession>
<reference evidence="2" key="1">
    <citation type="submission" date="2020-05" db="EMBL/GenBank/DDBJ databases">
        <authorList>
            <person name="Chiriac C."/>
            <person name="Salcher M."/>
            <person name="Ghai R."/>
            <person name="Kavagutti S V."/>
        </authorList>
    </citation>
    <scope>NUCLEOTIDE SEQUENCE</scope>
</reference>
<evidence type="ECO:0000256" key="1">
    <source>
        <dbReference type="SAM" id="Phobius"/>
    </source>
</evidence>
<keyword evidence="1" id="KW-0472">Membrane</keyword>
<protein>
    <submittedName>
        <fullName evidence="2">Unannotated protein</fullName>
    </submittedName>
</protein>
<dbReference type="EMBL" id="CAEZUP010000098">
    <property type="protein sequence ID" value="CAB4620553.1"/>
    <property type="molecule type" value="Genomic_DNA"/>
</dbReference>
<feature type="transmembrane region" description="Helical" evidence="1">
    <location>
        <begin position="38"/>
        <end position="57"/>
    </location>
</feature>